<reference evidence="2" key="1">
    <citation type="submission" date="2019-11" db="EMBL/GenBank/DDBJ databases">
        <title>Leishmania tarentolae CDS.</title>
        <authorList>
            <person name="Goto Y."/>
            <person name="Yamagishi J."/>
        </authorList>
    </citation>
    <scope>NUCLEOTIDE SEQUENCE [LARGE SCALE GENOMIC DNA]</scope>
    <source>
        <strain evidence="2">Parrot Tar II</strain>
    </source>
</reference>
<evidence type="ECO:0000313" key="3">
    <source>
        <dbReference type="Proteomes" id="UP000419144"/>
    </source>
</evidence>
<keyword evidence="3" id="KW-1185">Reference proteome</keyword>
<evidence type="ECO:0000313" key="2">
    <source>
        <dbReference type="EMBL" id="GET91226.1"/>
    </source>
</evidence>
<organism evidence="2 3">
    <name type="scientific">Leishmania tarentolae</name>
    <name type="common">Sauroleishmania tarentolae</name>
    <dbReference type="NCBI Taxonomy" id="5689"/>
    <lineage>
        <taxon>Eukaryota</taxon>
        <taxon>Discoba</taxon>
        <taxon>Euglenozoa</taxon>
        <taxon>Kinetoplastea</taxon>
        <taxon>Metakinetoplastina</taxon>
        <taxon>Trypanosomatida</taxon>
        <taxon>Trypanosomatidae</taxon>
        <taxon>Leishmaniinae</taxon>
        <taxon>Leishmania</taxon>
        <taxon>lizard Leishmania</taxon>
    </lineage>
</organism>
<dbReference type="Proteomes" id="UP000419144">
    <property type="component" value="Unassembled WGS sequence"/>
</dbReference>
<comment type="caution">
    <text evidence="2">The sequence shown here is derived from an EMBL/GenBank/DDBJ whole genome shotgun (WGS) entry which is preliminary data.</text>
</comment>
<protein>
    <submittedName>
        <fullName evidence="2">Uncharacterized protein</fullName>
    </submittedName>
</protein>
<dbReference type="VEuPathDB" id="TriTrypDB:LtaPh_3126400"/>
<feature type="region of interest" description="Disordered" evidence="1">
    <location>
        <begin position="512"/>
        <end position="562"/>
    </location>
</feature>
<dbReference type="OrthoDB" id="10445378at2759"/>
<feature type="region of interest" description="Disordered" evidence="1">
    <location>
        <begin position="366"/>
        <end position="388"/>
    </location>
</feature>
<feature type="region of interest" description="Disordered" evidence="1">
    <location>
        <begin position="284"/>
        <end position="304"/>
    </location>
</feature>
<feature type="compositionally biased region" description="Polar residues" evidence="1">
    <location>
        <begin position="284"/>
        <end position="300"/>
    </location>
</feature>
<sequence length="586" mass="61985">MGCGLSLPTSSTAQETQMRLVSARPTAAHRSSRHDQTTCQLSNCNDLLRAATAQLSSITSCAASREGDRSAWSNSSSANNSLLNLHSVSYYPPPYTFLYTEESPAGAEAETNMQHGAPREGITVDGLNTIRQQLSMENWSWANDLMVDSPLHKEVSNTKKEETFLLLSRGNTSTAPLCASGGAAPTQRPRSASCASTIIARVAAEKGARTCVCVKQSIPRATPSIIVVPTKDAMVQVPAPSAEPMPGGDSRSESSTVPERSWSPVVDTFDDECASCRSTDSAQGWKSEALSSRPSQSASGTAAHPTECITGKSFADEYDLSAIMHAAEAPWVPTSPLSGHSKQSPKVKRVLSAPHVSFVKTVSDSSTPLALRRTSPPPGGSLSSATSAELSATARLGQVYHQSKEPIDSRSGNFSCDPPSGLPSGDAFPVGSEVSAARIQHPYSSGENVYSFYAICSNSLDPFIEVEEDMVRSSADGDNSSPLYNTPQVSCASHNGGHGKAHHTVKKYEETRNADPIGGGDDEYKGPGTPSHTASANVGMGSGHTTPVMRASSVERKERRRTVKIVDYVASPALADKTPARPILMN</sequence>
<gene>
    <name evidence="2" type="ORF">LtaPh_3126400</name>
</gene>
<accession>A0A640KNE2</accession>
<dbReference type="EMBL" id="BLBS01000047">
    <property type="protein sequence ID" value="GET91226.1"/>
    <property type="molecule type" value="Genomic_DNA"/>
</dbReference>
<feature type="region of interest" description="Disordered" evidence="1">
    <location>
        <begin position="403"/>
        <end position="428"/>
    </location>
</feature>
<name>A0A640KNE2_LEITA</name>
<dbReference type="AlphaFoldDB" id="A0A640KNE2"/>
<evidence type="ECO:0000256" key="1">
    <source>
        <dbReference type="SAM" id="MobiDB-lite"/>
    </source>
</evidence>
<feature type="region of interest" description="Disordered" evidence="1">
    <location>
        <begin position="238"/>
        <end position="264"/>
    </location>
</feature>
<proteinExistence type="predicted"/>